<evidence type="ECO:0000256" key="1">
    <source>
        <dbReference type="SAM" id="MobiDB-lite"/>
    </source>
</evidence>
<gene>
    <name evidence="2" type="ORF">OG517_36940</name>
</gene>
<feature type="region of interest" description="Disordered" evidence="1">
    <location>
        <begin position="43"/>
        <end position="104"/>
    </location>
</feature>
<dbReference type="EMBL" id="CP108090">
    <property type="protein sequence ID" value="WUQ16564.1"/>
    <property type="molecule type" value="Genomic_DNA"/>
</dbReference>
<evidence type="ECO:0000313" key="2">
    <source>
        <dbReference type="EMBL" id="WUQ16564.1"/>
    </source>
</evidence>
<name>A0ABZ1TL44_STRVG</name>
<keyword evidence="3" id="KW-1185">Reference proteome</keyword>
<protein>
    <submittedName>
        <fullName evidence="2">Uncharacterized protein</fullName>
    </submittedName>
</protein>
<evidence type="ECO:0000313" key="3">
    <source>
        <dbReference type="Proteomes" id="UP001432039"/>
    </source>
</evidence>
<accession>A0ABZ1TL44</accession>
<reference evidence="2" key="1">
    <citation type="submission" date="2022-10" db="EMBL/GenBank/DDBJ databases">
        <title>The complete genomes of actinobacterial strains from the NBC collection.</title>
        <authorList>
            <person name="Joergensen T.S."/>
            <person name="Alvarez Arevalo M."/>
            <person name="Sterndorff E.B."/>
            <person name="Faurdal D."/>
            <person name="Vuksanovic O."/>
            <person name="Mourched A.-S."/>
            <person name="Charusanti P."/>
            <person name="Shaw S."/>
            <person name="Blin K."/>
            <person name="Weber T."/>
        </authorList>
    </citation>
    <scope>NUCLEOTIDE SEQUENCE</scope>
    <source>
        <strain evidence="2">NBC_00248</strain>
    </source>
</reference>
<feature type="compositionally biased region" description="Basic and acidic residues" evidence="1">
    <location>
        <begin position="90"/>
        <end position="100"/>
    </location>
</feature>
<organism evidence="2 3">
    <name type="scientific">Streptomyces virginiae</name>
    <name type="common">Streptomyces cinnamonensis</name>
    <dbReference type="NCBI Taxonomy" id="1961"/>
    <lineage>
        <taxon>Bacteria</taxon>
        <taxon>Bacillati</taxon>
        <taxon>Actinomycetota</taxon>
        <taxon>Actinomycetes</taxon>
        <taxon>Kitasatosporales</taxon>
        <taxon>Streptomycetaceae</taxon>
        <taxon>Streptomyces</taxon>
    </lineage>
</organism>
<dbReference type="Proteomes" id="UP001432039">
    <property type="component" value="Chromosome"/>
</dbReference>
<sequence length="133" mass="14105">MADARRNALRIPVGPIPLLRPSALRPRFLAEILAGVVRSARSARRHRRPGIAPTCAGAAEHRSFSDREIGSGAGAMGEPRCRDTAAGVAADRRERAHEAVASRTAGPDDLAALLAMLDLRTGPDERAVRPGDD</sequence>
<feature type="compositionally biased region" description="Basic and acidic residues" evidence="1">
    <location>
        <begin position="59"/>
        <end position="69"/>
    </location>
</feature>
<proteinExistence type="predicted"/>
<dbReference type="RefSeq" id="WP_328964829.1">
    <property type="nucleotide sequence ID" value="NZ_CP108090.1"/>
</dbReference>